<dbReference type="InterPro" id="IPR029016">
    <property type="entry name" value="GAF-like_dom_sf"/>
</dbReference>
<evidence type="ECO:0000313" key="2">
    <source>
        <dbReference type="EMBL" id="RRB13585.1"/>
    </source>
</evidence>
<gene>
    <name evidence="2" type="ORF">EHT87_15090</name>
</gene>
<name>A0A3P1CJX9_9BACT</name>
<dbReference type="SUPFAM" id="SSF55781">
    <property type="entry name" value="GAF domain-like"/>
    <property type="match status" value="1"/>
</dbReference>
<accession>A0A3P1CJX9</accession>
<dbReference type="Pfam" id="PF01590">
    <property type="entry name" value="GAF"/>
    <property type="match status" value="1"/>
</dbReference>
<reference evidence="2 3" key="1">
    <citation type="submission" date="2018-11" db="EMBL/GenBank/DDBJ databases">
        <authorList>
            <person name="Zhou Z."/>
            <person name="Wang G."/>
        </authorList>
    </citation>
    <scope>NUCLEOTIDE SEQUENCE [LARGE SCALE GENOMIC DNA]</scope>
    <source>
        <strain evidence="2 3">KCTC42998</strain>
    </source>
</reference>
<proteinExistence type="predicted"/>
<dbReference type="AlphaFoldDB" id="A0A3P1CJX9"/>
<dbReference type="EMBL" id="RQJP01000003">
    <property type="protein sequence ID" value="RRB13585.1"/>
    <property type="molecule type" value="Genomic_DNA"/>
</dbReference>
<sequence length="178" mass="19787">MIPLHALSATIDELVTSGQNPAEILNQVVQVVGTALDADRCFLYVRQPDRGRGRTAFCWRKNETIPDKNTIQPNWQADTGALAAEDPLIRAALAMKPSVYVDDVDTAGPDVLNRQFERETFGHRALVHAHIQRDNKLWGILQPCLFGNPRHWTAEEKAQIEAILPQLQPVIAAYGTAD</sequence>
<comment type="caution">
    <text evidence="2">The sequence shown here is derived from an EMBL/GenBank/DDBJ whole genome shotgun (WGS) entry which is preliminary data.</text>
</comment>
<dbReference type="Proteomes" id="UP000274271">
    <property type="component" value="Unassembled WGS sequence"/>
</dbReference>
<dbReference type="OrthoDB" id="880054at2"/>
<dbReference type="SMART" id="SM00065">
    <property type="entry name" value="GAF"/>
    <property type="match status" value="1"/>
</dbReference>
<dbReference type="Gene3D" id="3.30.450.40">
    <property type="match status" value="1"/>
</dbReference>
<keyword evidence="3" id="KW-1185">Reference proteome</keyword>
<protein>
    <submittedName>
        <fullName evidence="2">GAF domain-containing protein</fullName>
    </submittedName>
</protein>
<dbReference type="RefSeq" id="WP_124907483.1">
    <property type="nucleotide sequence ID" value="NZ_RQJP01000003.1"/>
</dbReference>
<dbReference type="InterPro" id="IPR003018">
    <property type="entry name" value="GAF"/>
</dbReference>
<feature type="domain" description="GAF" evidence="1">
    <location>
        <begin position="20"/>
        <end position="178"/>
    </location>
</feature>
<organism evidence="2 3">
    <name type="scientific">Larkinella knui</name>
    <dbReference type="NCBI Taxonomy" id="2025310"/>
    <lineage>
        <taxon>Bacteria</taxon>
        <taxon>Pseudomonadati</taxon>
        <taxon>Bacteroidota</taxon>
        <taxon>Cytophagia</taxon>
        <taxon>Cytophagales</taxon>
        <taxon>Spirosomataceae</taxon>
        <taxon>Larkinella</taxon>
    </lineage>
</organism>
<evidence type="ECO:0000259" key="1">
    <source>
        <dbReference type="SMART" id="SM00065"/>
    </source>
</evidence>
<evidence type="ECO:0000313" key="3">
    <source>
        <dbReference type="Proteomes" id="UP000274271"/>
    </source>
</evidence>